<organism evidence="2 3">
    <name type="scientific">Ignelater luminosus</name>
    <name type="common">Cucubano</name>
    <name type="synonym">Pyrophorus luminosus</name>
    <dbReference type="NCBI Taxonomy" id="2038154"/>
    <lineage>
        <taxon>Eukaryota</taxon>
        <taxon>Metazoa</taxon>
        <taxon>Ecdysozoa</taxon>
        <taxon>Arthropoda</taxon>
        <taxon>Hexapoda</taxon>
        <taxon>Insecta</taxon>
        <taxon>Pterygota</taxon>
        <taxon>Neoptera</taxon>
        <taxon>Endopterygota</taxon>
        <taxon>Coleoptera</taxon>
        <taxon>Polyphaga</taxon>
        <taxon>Elateriformia</taxon>
        <taxon>Elateroidea</taxon>
        <taxon>Elateridae</taxon>
        <taxon>Agrypninae</taxon>
        <taxon>Pyrophorini</taxon>
        <taxon>Ignelater</taxon>
    </lineage>
</organism>
<proteinExistence type="predicted"/>
<feature type="non-terminal residue" evidence="2">
    <location>
        <position position="1"/>
    </location>
</feature>
<comment type="caution">
    <text evidence="2">The sequence shown here is derived from an EMBL/GenBank/DDBJ whole genome shotgun (WGS) entry which is preliminary data.</text>
</comment>
<dbReference type="OrthoDB" id="6740313at2759"/>
<protein>
    <recommendedName>
        <fullName evidence="1">Transposase Tc1-like domain-containing protein</fullName>
    </recommendedName>
</protein>
<evidence type="ECO:0000313" key="3">
    <source>
        <dbReference type="Proteomes" id="UP000801492"/>
    </source>
</evidence>
<dbReference type="GO" id="GO:0015074">
    <property type="term" value="P:DNA integration"/>
    <property type="evidence" value="ECO:0007669"/>
    <property type="project" value="InterPro"/>
</dbReference>
<reference evidence="2" key="1">
    <citation type="submission" date="2019-08" db="EMBL/GenBank/DDBJ databases">
        <title>The genome of the North American firefly Photinus pyralis.</title>
        <authorList>
            <consortium name="Photinus pyralis genome working group"/>
            <person name="Fallon T.R."/>
            <person name="Sander Lower S.E."/>
            <person name="Weng J.-K."/>
        </authorList>
    </citation>
    <scope>NUCLEOTIDE SEQUENCE</scope>
    <source>
        <strain evidence="2">TRF0915ILg1</strain>
        <tissue evidence="2">Whole body</tissue>
    </source>
</reference>
<name>A0A8K0CLR7_IGNLU</name>
<feature type="domain" description="Transposase Tc1-like" evidence="1">
    <location>
        <begin position="8"/>
        <end position="45"/>
    </location>
</feature>
<gene>
    <name evidence="2" type="ORF">ILUMI_18212</name>
</gene>
<dbReference type="AlphaFoldDB" id="A0A8K0CLR7"/>
<accession>A0A8K0CLR7</accession>
<evidence type="ECO:0000259" key="1">
    <source>
        <dbReference type="Pfam" id="PF01498"/>
    </source>
</evidence>
<dbReference type="GO" id="GO:0006313">
    <property type="term" value="P:DNA transposition"/>
    <property type="evidence" value="ECO:0007669"/>
    <property type="project" value="InterPro"/>
</dbReference>
<keyword evidence="3" id="KW-1185">Reference proteome</keyword>
<dbReference type="Proteomes" id="UP000801492">
    <property type="component" value="Unassembled WGS sequence"/>
</dbReference>
<dbReference type="GO" id="GO:0003677">
    <property type="term" value="F:DNA binding"/>
    <property type="evidence" value="ECO:0007669"/>
    <property type="project" value="InterPro"/>
</dbReference>
<dbReference type="EMBL" id="VTPC01080870">
    <property type="protein sequence ID" value="KAF2887961.1"/>
    <property type="molecule type" value="Genomic_DNA"/>
</dbReference>
<dbReference type="InterPro" id="IPR002492">
    <property type="entry name" value="Transposase_Tc1-like"/>
</dbReference>
<dbReference type="Gene3D" id="3.30.420.10">
    <property type="entry name" value="Ribonuclease H-like superfamily/Ribonuclease H"/>
    <property type="match status" value="1"/>
</dbReference>
<evidence type="ECO:0000313" key="2">
    <source>
        <dbReference type="EMBL" id="KAF2887961.1"/>
    </source>
</evidence>
<dbReference type="InterPro" id="IPR036397">
    <property type="entry name" value="RNaseH_sf"/>
</dbReference>
<dbReference type="Pfam" id="PF01498">
    <property type="entry name" value="HTH_Tnp_Tc3_2"/>
    <property type="match status" value="1"/>
</dbReference>
<sequence>LDSIINSIRRRLQEGQIRHRKPAKKIMLNEDHRVARVNFAQQNLNRDWSRVIFLNEKTFSSSQESKLPLWRLDNTRYEPSHVLDTQRSGRISRGILGWISSDGPGELIQIGGRMN</sequence>